<evidence type="ECO:0000256" key="5">
    <source>
        <dbReference type="ARBA" id="ARBA00023239"/>
    </source>
</evidence>
<dbReference type="NCBIfam" id="TIGR00247">
    <property type="entry name" value="endolytic transglycosylase MltG"/>
    <property type="match status" value="1"/>
</dbReference>
<dbReference type="PANTHER" id="PTHR30518">
    <property type="entry name" value="ENDOLYTIC MUREIN TRANSGLYCOSYLASE"/>
    <property type="match status" value="1"/>
</dbReference>
<name>A0A5E4PH45_9COXI</name>
<comment type="catalytic activity">
    <reaction evidence="7">
        <text>a peptidoglycan chain = a peptidoglycan chain with N-acetyl-1,6-anhydromuramyl-[peptide] at the reducing end + a peptidoglycan chain with N-acetylglucosamine at the non-reducing end.</text>
        <dbReference type="EC" id="4.2.2.29"/>
    </reaction>
</comment>
<feature type="site" description="Important for catalytic activity" evidence="7">
    <location>
        <position position="215"/>
    </location>
</feature>
<keyword evidence="2 7" id="KW-0812">Transmembrane</keyword>
<dbReference type="InterPro" id="IPR003770">
    <property type="entry name" value="MLTG-like"/>
</dbReference>
<dbReference type="EMBL" id="LR699119">
    <property type="protein sequence ID" value="VVC75915.1"/>
    <property type="molecule type" value="Genomic_DNA"/>
</dbReference>
<sequence>MKKTHLYTVAVLAVALCCLISLWLYVLFSPVVTSAGGSIYYLRPGISKRSVISELSQQGIIKHPFMFSLYAYPHKSASLKVGEYFFPEGATPYSIWKQLTTGTGLYYRHFTIIPGWTFRQLRAGLSKAQGLKHLISTLNDQQIMQRLGRPELSPEGEFFPDTYNYTRGDIDLAILKRAFDLMQNKLNEDWQRRAAGLPYRNPYDALIAASMIEKEGYLDAERPLISSVLINRLKKDMLLQIDATVIYGLADRYDGKIHKTDLLEDTPYNTYIHKGLPPTPIAMPGSASIEAALHPQPSDYYYYVAKGDGGHQFSTSLQAHNAAVQATMSKPGDNFNESVVRRHMAPMLGLPVLPGLNN</sequence>
<keyword evidence="3 7" id="KW-1133">Transmembrane helix</keyword>
<comment type="function">
    <text evidence="7">Functions as a peptidoglycan terminase that cleaves nascent peptidoglycan strands endolytically to terminate their elongation.</text>
</comment>
<dbReference type="PANTHER" id="PTHR30518:SF2">
    <property type="entry name" value="ENDOLYTIC MUREIN TRANSGLYCOSYLASE"/>
    <property type="match status" value="1"/>
</dbReference>
<gene>
    <name evidence="7" type="primary">mltG</name>
    <name evidence="8" type="ORF">AQUSIP_12160</name>
</gene>
<comment type="similarity">
    <text evidence="7">Belongs to the transglycosylase MltG family.</text>
</comment>
<evidence type="ECO:0000256" key="6">
    <source>
        <dbReference type="ARBA" id="ARBA00023316"/>
    </source>
</evidence>
<keyword evidence="1 7" id="KW-1003">Cell membrane</keyword>
<organism evidence="8 9">
    <name type="scientific">Aquicella siphonis</name>
    <dbReference type="NCBI Taxonomy" id="254247"/>
    <lineage>
        <taxon>Bacteria</taxon>
        <taxon>Pseudomonadati</taxon>
        <taxon>Pseudomonadota</taxon>
        <taxon>Gammaproteobacteria</taxon>
        <taxon>Legionellales</taxon>
        <taxon>Coxiellaceae</taxon>
        <taxon>Aquicella</taxon>
    </lineage>
</organism>
<evidence type="ECO:0000256" key="3">
    <source>
        <dbReference type="ARBA" id="ARBA00022989"/>
    </source>
</evidence>
<dbReference type="Pfam" id="PF02618">
    <property type="entry name" value="YceG"/>
    <property type="match status" value="1"/>
</dbReference>
<reference evidence="8 9" key="1">
    <citation type="submission" date="2019-08" db="EMBL/GenBank/DDBJ databases">
        <authorList>
            <person name="Guy L."/>
        </authorList>
    </citation>
    <scope>NUCLEOTIDE SEQUENCE [LARGE SCALE GENOMIC DNA]</scope>
    <source>
        <strain evidence="8 9">SGT-108</strain>
    </source>
</reference>
<keyword evidence="7" id="KW-0997">Cell inner membrane</keyword>
<evidence type="ECO:0000256" key="1">
    <source>
        <dbReference type="ARBA" id="ARBA00022475"/>
    </source>
</evidence>
<dbReference type="CDD" id="cd08010">
    <property type="entry name" value="MltG_like"/>
    <property type="match status" value="1"/>
</dbReference>
<dbReference type="Gene3D" id="3.30.1490.480">
    <property type="entry name" value="Endolytic murein transglycosylase"/>
    <property type="match status" value="1"/>
</dbReference>
<keyword evidence="4 7" id="KW-0472">Membrane</keyword>
<keyword evidence="5 7" id="KW-0456">Lyase</keyword>
<dbReference type="EC" id="4.2.2.29" evidence="7"/>
<dbReference type="RefSeq" id="WP_148339182.1">
    <property type="nucleotide sequence ID" value="NZ_LR699119.1"/>
</dbReference>
<evidence type="ECO:0000313" key="9">
    <source>
        <dbReference type="Proteomes" id="UP000324194"/>
    </source>
</evidence>
<keyword evidence="9" id="KW-1185">Reference proteome</keyword>
<evidence type="ECO:0000256" key="2">
    <source>
        <dbReference type="ARBA" id="ARBA00022692"/>
    </source>
</evidence>
<evidence type="ECO:0000256" key="4">
    <source>
        <dbReference type="ARBA" id="ARBA00023136"/>
    </source>
</evidence>
<dbReference type="AlphaFoldDB" id="A0A5E4PH45"/>
<dbReference type="Gene3D" id="3.30.160.60">
    <property type="entry name" value="Classic Zinc Finger"/>
    <property type="match status" value="1"/>
</dbReference>
<keyword evidence="6 7" id="KW-0961">Cell wall biogenesis/degradation</keyword>
<evidence type="ECO:0000256" key="7">
    <source>
        <dbReference type="HAMAP-Rule" id="MF_02065"/>
    </source>
</evidence>
<accession>A0A5E4PH45</accession>
<dbReference type="OrthoDB" id="9814591at2"/>
<dbReference type="GO" id="GO:0005886">
    <property type="term" value="C:plasma membrane"/>
    <property type="evidence" value="ECO:0007669"/>
    <property type="project" value="UniProtKB-UniRule"/>
</dbReference>
<dbReference type="GO" id="GO:0009252">
    <property type="term" value="P:peptidoglycan biosynthetic process"/>
    <property type="evidence" value="ECO:0007669"/>
    <property type="project" value="UniProtKB-UniRule"/>
</dbReference>
<dbReference type="GO" id="GO:0008932">
    <property type="term" value="F:lytic endotransglycosylase activity"/>
    <property type="evidence" value="ECO:0007669"/>
    <property type="project" value="UniProtKB-UniRule"/>
</dbReference>
<dbReference type="Proteomes" id="UP000324194">
    <property type="component" value="Chromosome 1"/>
</dbReference>
<dbReference type="HAMAP" id="MF_02065">
    <property type="entry name" value="MltG"/>
    <property type="match status" value="1"/>
</dbReference>
<dbReference type="KEGG" id="asip:AQUSIP_12160"/>
<protein>
    <recommendedName>
        <fullName evidence="7">Endolytic murein transglycosylase</fullName>
        <ecNumber evidence="7">4.2.2.29</ecNumber>
    </recommendedName>
    <alternativeName>
        <fullName evidence="7">Peptidoglycan lytic transglycosylase</fullName>
    </alternativeName>
    <alternativeName>
        <fullName evidence="7">Peptidoglycan polymerization terminase</fullName>
    </alternativeName>
</protein>
<evidence type="ECO:0000313" key="8">
    <source>
        <dbReference type="EMBL" id="VVC75915.1"/>
    </source>
</evidence>
<proteinExistence type="inferred from homology"/>
<dbReference type="GO" id="GO:0071555">
    <property type="term" value="P:cell wall organization"/>
    <property type="evidence" value="ECO:0007669"/>
    <property type="project" value="UniProtKB-KW"/>
</dbReference>